<reference evidence="2" key="1">
    <citation type="submission" date="2013-11" db="EMBL/GenBank/DDBJ databases">
        <title>Draft genome sequence from a member of Zhouia, isolated tidal flat.</title>
        <authorList>
            <person name="Jin H."/>
            <person name="Jeon C.O."/>
        </authorList>
    </citation>
    <scope>NUCLEOTIDE SEQUENCE [LARGE SCALE GENOMIC DNA]</scope>
    <source>
        <strain evidence="2">AD3</strain>
    </source>
</reference>
<gene>
    <name evidence="1" type="ORF">P278_12520</name>
</gene>
<proteinExistence type="predicted"/>
<dbReference type="PATRIC" id="fig|1286632.3.peg.1244"/>
<dbReference type="NCBIfam" id="TIGR02453">
    <property type="entry name" value="TIGR02453 family protein"/>
    <property type="match status" value="1"/>
</dbReference>
<sequence>MQLQKEVFEALRELKANNNRDWFETHKKEFKKEEKNAKNFFEALFELLKTHDEVDKMKMFRIYRDVRFSKDKTPYKTHFSASFHRVKPRLRGGYYLQIEPGNSFLACGFWAPEKADLLRIRKEFELDDSEIRALINSKDFKDTFGMLKGDELKTAPKGFDKDHPAIDLIRKKQFIVIKEFNDKEVLSQGFMNEVNEVFKKIRPYFDYMSEILTTDLNGVSLID</sequence>
<dbReference type="InterPro" id="IPR015996">
    <property type="entry name" value="UCP028451"/>
</dbReference>
<dbReference type="PANTHER" id="PTHR36452:SF1">
    <property type="entry name" value="DUF2461 DOMAIN-CONTAINING PROTEIN"/>
    <property type="match status" value="1"/>
</dbReference>
<protein>
    <recommendedName>
        <fullName evidence="3">TIGR02453 family protein</fullName>
    </recommendedName>
</protein>
<dbReference type="eggNOG" id="COG5587">
    <property type="taxonomic scope" value="Bacteria"/>
</dbReference>
<dbReference type="PIRSF" id="PIRSF028451">
    <property type="entry name" value="UCP028451"/>
    <property type="match status" value="1"/>
</dbReference>
<dbReference type="Proteomes" id="UP000018850">
    <property type="component" value="Unassembled WGS sequence"/>
</dbReference>
<comment type="caution">
    <text evidence="1">The sequence shown here is derived from an EMBL/GenBank/DDBJ whole genome shotgun (WGS) entry which is preliminary data.</text>
</comment>
<evidence type="ECO:0008006" key="3">
    <source>
        <dbReference type="Google" id="ProtNLM"/>
    </source>
</evidence>
<dbReference type="STRING" id="376730.SAMN04487906_2627"/>
<keyword evidence="2" id="KW-1185">Reference proteome</keyword>
<dbReference type="AlphaFoldDB" id="W2UMX9"/>
<name>W2UMX9_9FLAO</name>
<dbReference type="EMBL" id="AYXY01000019">
    <property type="protein sequence ID" value="ETN95530.1"/>
    <property type="molecule type" value="Genomic_DNA"/>
</dbReference>
<dbReference type="InterPro" id="IPR012808">
    <property type="entry name" value="CHP02453"/>
</dbReference>
<evidence type="ECO:0000313" key="2">
    <source>
        <dbReference type="Proteomes" id="UP000018850"/>
    </source>
</evidence>
<dbReference type="RefSeq" id="WP_038263852.1">
    <property type="nucleotide sequence ID" value="NZ_AYXY01000019.1"/>
</dbReference>
<organism evidence="1 2">
    <name type="scientific">Zhouia amylolytica AD3</name>
    <dbReference type="NCBI Taxonomy" id="1286632"/>
    <lineage>
        <taxon>Bacteria</taxon>
        <taxon>Pseudomonadati</taxon>
        <taxon>Bacteroidota</taxon>
        <taxon>Flavobacteriia</taxon>
        <taxon>Flavobacteriales</taxon>
        <taxon>Flavobacteriaceae</taxon>
        <taxon>Zhouia</taxon>
    </lineage>
</organism>
<accession>W2UMX9</accession>
<reference evidence="1 2" key="2">
    <citation type="journal article" date="2016" name="Genome Announc.">
        <title>Draft Genome Sequence of Zhouia amylolytica AD3, Isolated from Tidal Flat Sediment.</title>
        <authorList>
            <person name="Jia B."/>
            <person name="Jin H.M."/>
            <person name="Lee H.J."/>
            <person name="Jeon C.O."/>
        </authorList>
    </citation>
    <scope>NUCLEOTIDE SEQUENCE [LARGE SCALE GENOMIC DNA]</scope>
    <source>
        <strain evidence="1 2">AD3</strain>
    </source>
</reference>
<dbReference type="Pfam" id="PF09365">
    <property type="entry name" value="DUF2461"/>
    <property type="match status" value="1"/>
</dbReference>
<dbReference type="PANTHER" id="PTHR36452">
    <property type="entry name" value="CHROMOSOME 12, WHOLE GENOME SHOTGUN SEQUENCE"/>
    <property type="match status" value="1"/>
</dbReference>
<evidence type="ECO:0000313" key="1">
    <source>
        <dbReference type="EMBL" id="ETN95530.1"/>
    </source>
</evidence>